<dbReference type="InterPro" id="IPR003593">
    <property type="entry name" value="AAA+_ATPase"/>
</dbReference>
<dbReference type="InterPro" id="IPR016032">
    <property type="entry name" value="Sig_transdc_resp-reg_C-effctor"/>
</dbReference>
<sequence>MQLRFFGGFVVDTDDGPAAVRGRGQEALLFRLAIDAGTVVSYRTLADDLWPHDPPDDPRAALQSLASRLRRELPDGVLVAAPGGYRPHVDRQDVDITRFQDLVLRARQAPETEAAALARDALNLWVGEPWTPGDGFEWVSADLHADVAHARRLAARSVAESTELSNPATVPAAATPLVGRTDELALIHEQLQTERLVTLIGPGGAGKTTLALETARRAPDAIVVALAPVASGDLWSAVSGAVGRTVRVAESTAPSGGVSARERVFEALAGRAALMLLDNCEHVVDEAASVAHDLLQALPKLRLLATSREPLGVVGEAFVPIGPLPREDADELFARRVRAARATGVSDEERAVAVRIAERLDGLPLALELAAAKARTLTLAEIDAGLADRFALLTGGPRTAESRHRTLRALIDWSWETLSVDERCALQAMAVFPDGIGVADADAVADALGLGRAVFESLVERSLARRSAGRFQMLETVREYGAERLRESGDEARIRETEARVMADCANSHDGLLRGPRVREALAWFDGNEENLAAALRNCATTNDLQTGLALTRGCLWVWMLRERFDDLVPATIRHRSVPLDSEAAVVVRGLALIAGLMVGTRGGGSPEFDEDAAMLVAAAAARYPASELAATVSPILTRAATMWRARTTTQPWSRSIRLPEASELAPLPRWSQGLICLLAAVAAQNDGDLEAEGAASLRALETFREVGDEWGTAFASLVRADWFTAHGELEQALTILDDCRHSLEGLVSVADLAQQGGQAVLVLVRMGRIDEARERVEVMRRAAAEQSSAAALLHVGLASAAIEVAAQNPAAALESIASIPPGDEMAPAQFRALVQFLRTEALLQQARLEDARATIAQGFAQALTTADQPVIAWGARTAALWLECAGRADDARRALGLSIRVRGRLDTSDPVVRGLHERLGAETDADAPLDAEALCALLGLG</sequence>
<protein>
    <submittedName>
        <fullName evidence="2">NB-ARC domain-containing protein</fullName>
    </submittedName>
</protein>
<name>A0ABU7V9K3_9MICO</name>
<dbReference type="Proteomes" id="UP001351900">
    <property type="component" value="Unassembled WGS sequence"/>
</dbReference>
<dbReference type="SUPFAM" id="SSF46894">
    <property type="entry name" value="C-terminal effector domain of the bipartite response regulators"/>
    <property type="match status" value="1"/>
</dbReference>
<dbReference type="SUPFAM" id="SSF52540">
    <property type="entry name" value="P-loop containing nucleoside triphosphate hydrolases"/>
    <property type="match status" value="1"/>
</dbReference>
<keyword evidence="3" id="KW-1185">Reference proteome</keyword>
<feature type="domain" description="AAA+ ATPase" evidence="1">
    <location>
        <begin position="193"/>
        <end position="349"/>
    </location>
</feature>
<dbReference type="InterPro" id="IPR027417">
    <property type="entry name" value="P-loop_NTPase"/>
</dbReference>
<evidence type="ECO:0000259" key="1">
    <source>
        <dbReference type="SMART" id="SM00382"/>
    </source>
</evidence>
<dbReference type="RefSeq" id="WP_331791957.1">
    <property type="nucleotide sequence ID" value="NZ_BAAAUO010000001.1"/>
</dbReference>
<reference evidence="2 3" key="1">
    <citation type="submission" date="2024-01" db="EMBL/GenBank/DDBJ databases">
        <title>the genome sequence of strain Microbacterium schleiferi NBRC 15075.</title>
        <authorList>
            <person name="Ding Y."/>
            <person name="Zhang G."/>
        </authorList>
    </citation>
    <scope>NUCLEOTIDE SEQUENCE [LARGE SCALE GENOMIC DNA]</scope>
    <source>
        <strain evidence="2 3">NBRC 15075</strain>
    </source>
</reference>
<dbReference type="PRINTS" id="PR00364">
    <property type="entry name" value="DISEASERSIST"/>
</dbReference>
<proteinExistence type="predicted"/>
<dbReference type="PANTHER" id="PTHR47691:SF3">
    <property type="entry name" value="HTH-TYPE TRANSCRIPTIONAL REGULATOR RV0890C-RELATED"/>
    <property type="match status" value="1"/>
</dbReference>
<gene>
    <name evidence="2" type="ORF">V2V91_11610</name>
</gene>
<dbReference type="InterPro" id="IPR036388">
    <property type="entry name" value="WH-like_DNA-bd_sf"/>
</dbReference>
<evidence type="ECO:0000313" key="2">
    <source>
        <dbReference type="EMBL" id="MEF2255773.1"/>
    </source>
</evidence>
<dbReference type="EMBL" id="JAZHOV010000006">
    <property type="protein sequence ID" value="MEF2255773.1"/>
    <property type="molecule type" value="Genomic_DNA"/>
</dbReference>
<comment type="caution">
    <text evidence="2">The sequence shown here is derived from an EMBL/GenBank/DDBJ whole genome shotgun (WGS) entry which is preliminary data.</text>
</comment>
<dbReference type="PANTHER" id="PTHR47691">
    <property type="entry name" value="REGULATOR-RELATED"/>
    <property type="match status" value="1"/>
</dbReference>
<evidence type="ECO:0000313" key="3">
    <source>
        <dbReference type="Proteomes" id="UP001351900"/>
    </source>
</evidence>
<accession>A0ABU7V9K3</accession>
<dbReference type="Gene3D" id="3.40.50.300">
    <property type="entry name" value="P-loop containing nucleotide triphosphate hydrolases"/>
    <property type="match status" value="1"/>
</dbReference>
<organism evidence="2 3">
    <name type="scientific">Microbacterium schleiferi</name>
    <dbReference type="NCBI Taxonomy" id="69362"/>
    <lineage>
        <taxon>Bacteria</taxon>
        <taxon>Bacillati</taxon>
        <taxon>Actinomycetota</taxon>
        <taxon>Actinomycetes</taxon>
        <taxon>Micrococcales</taxon>
        <taxon>Microbacteriaceae</taxon>
        <taxon>Microbacterium</taxon>
    </lineage>
</organism>
<dbReference type="Gene3D" id="1.10.10.10">
    <property type="entry name" value="Winged helix-like DNA-binding domain superfamily/Winged helix DNA-binding domain"/>
    <property type="match status" value="1"/>
</dbReference>
<dbReference type="SMART" id="SM00382">
    <property type="entry name" value="AAA"/>
    <property type="match status" value="1"/>
</dbReference>